<comment type="caution">
    <text evidence="1">The sequence shown here is derived from an EMBL/GenBank/DDBJ whole genome shotgun (WGS) entry which is preliminary data.</text>
</comment>
<keyword evidence="2" id="KW-1185">Reference proteome</keyword>
<protein>
    <recommendedName>
        <fullName evidence="3">Zinc chelation protein SecC</fullName>
    </recommendedName>
</protein>
<evidence type="ECO:0008006" key="3">
    <source>
        <dbReference type="Google" id="ProtNLM"/>
    </source>
</evidence>
<sequence>MPKRSRYDVEDLHPVRTMPPYEPCWCRSGKKWKFCHKIREAMRPLAFAELTANMQVEAKRGYCSHPDAPRGCSNKLIRSHTVQRSGGLSAIAEDGHVLSPKEGVKFMAQNDGLMVPTKVGINNASTFMGFCGLHDGSMFRPAEHGAVSLNSEVAFLLSFRSVAYEGYNKIISKRWSEINREADAGLPFERQAMFQQMQHWHRVGTEVAIEDFNIWKEAYDEAFKKNDYSRFWYHAVAFEGVLPIAASGGLMPEFDFTGKRVQALGELGKTLDHVTVNLTVLEGRTVAVLGWLGEPDDAAQQFVRSFAEVPDNDVANALLRLCFEHIENLYLTPSWWNALPGEWQTALVHKMKNGLPHGERVPAGLLPDGRDYFPNLKVVERISALPAPA</sequence>
<organism evidence="1 2">
    <name type="scientific">Sphingoaurantiacus capsulatus</name>
    <dbReference type="NCBI Taxonomy" id="1771310"/>
    <lineage>
        <taxon>Bacteria</taxon>
        <taxon>Pseudomonadati</taxon>
        <taxon>Pseudomonadota</taxon>
        <taxon>Alphaproteobacteria</taxon>
        <taxon>Sphingomonadales</taxon>
        <taxon>Sphingosinicellaceae</taxon>
        <taxon>Sphingoaurantiacus</taxon>
    </lineage>
</organism>
<dbReference type="RefSeq" id="WP_380861916.1">
    <property type="nucleotide sequence ID" value="NZ_JBHRXV010000011.1"/>
</dbReference>
<reference evidence="2" key="1">
    <citation type="journal article" date="2019" name="Int. J. Syst. Evol. Microbiol.">
        <title>The Global Catalogue of Microorganisms (GCM) 10K type strain sequencing project: providing services to taxonomists for standard genome sequencing and annotation.</title>
        <authorList>
            <consortium name="The Broad Institute Genomics Platform"/>
            <consortium name="The Broad Institute Genome Sequencing Center for Infectious Disease"/>
            <person name="Wu L."/>
            <person name="Ma J."/>
        </authorList>
    </citation>
    <scope>NUCLEOTIDE SEQUENCE [LARGE SCALE GENOMIC DNA]</scope>
    <source>
        <strain evidence="2">KCTC 42644</strain>
    </source>
</reference>
<proteinExistence type="predicted"/>
<dbReference type="SUPFAM" id="SSF103642">
    <property type="entry name" value="Sec-C motif"/>
    <property type="match status" value="1"/>
</dbReference>
<dbReference type="Proteomes" id="UP001595615">
    <property type="component" value="Unassembled WGS sequence"/>
</dbReference>
<dbReference type="EMBL" id="JBHRXV010000011">
    <property type="protein sequence ID" value="MFC3713429.1"/>
    <property type="molecule type" value="Genomic_DNA"/>
</dbReference>
<accession>A0ABV7XFG0</accession>
<gene>
    <name evidence="1" type="ORF">ACFOMD_12655</name>
</gene>
<name>A0ABV7XFG0_9SPHN</name>
<evidence type="ECO:0000313" key="2">
    <source>
        <dbReference type="Proteomes" id="UP001595615"/>
    </source>
</evidence>
<evidence type="ECO:0000313" key="1">
    <source>
        <dbReference type="EMBL" id="MFC3713429.1"/>
    </source>
</evidence>